<dbReference type="Proteomes" id="UP000027778">
    <property type="component" value="Unassembled WGS sequence"/>
</dbReference>
<dbReference type="OrthoDB" id="2418141at2"/>
<reference evidence="1 2" key="1">
    <citation type="submission" date="2014-06" db="EMBL/GenBank/DDBJ databases">
        <title>Draft genome sequence of Bacillus gaemokensis JCM 15801 (MCCC 1A00707).</title>
        <authorList>
            <person name="Lai Q."/>
            <person name="Liu Y."/>
            <person name="Shao Z."/>
        </authorList>
    </citation>
    <scope>NUCLEOTIDE SEQUENCE [LARGE SCALE GENOMIC DNA]</scope>
    <source>
        <strain evidence="1 2">JCM 15801</strain>
    </source>
</reference>
<name>A0A073KIU2_9BACI</name>
<proteinExistence type="predicted"/>
<dbReference type="EMBL" id="JOTM01000001">
    <property type="protein sequence ID" value="KEK26440.1"/>
    <property type="molecule type" value="Genomic_DNA"/>
</dbReference>
<evidence type="ECO:0000313" key="1">
    <source>
        <dbReference type="EMBL" id="KEK26440.1"/>
    </source>
</evidence>
<dbReference type="AlphaFoldDB" id="A0A073KIU2"/>
<sequence>MARCTNCKTRWKAKDVWSLFFQHDGKDCPYCNQRQYISAKTCNSSGDILGIPFLFLFPFLVELSDKSLLDYIGKEN</sequence>
<accession>A0A073KIU2</accession>
<dbReference type="RefSeq" id="WP_033672817.1">
    <property type="nucleotide sequence ID" value="NZ_JOTM01000001.1"/>
</dbReference>
<gene>
    <name evidence="1" type="ORF">BAGA_04155</name>
</gene>
<evidence type="ECO:0000313" key="2">
    <source>
        <dbReference type="Proteomes" id="UP000027778"/>
    </source>
</evidence>
<organism evidence="1 2">
    <name type="scientific">Bacillus gaemokensis</name>
    <dbReference type="NCBI Taxonomy" id="574375"/>
    <lineage>
        <taxon>Bacteria</taxon>
        <taxon>Bacillati</taxon>
        <taxon>Bacillota</taxon>
        <taxon>Bacilli</taxon>
        <taxon>Bacillales</taxon>
        <taxon>Bacillaceae</taxon>
        <taxon>Bacillus</taxon>
        <taxon>Bacillus cereus group</taxon>
    </lineage>
</organism>
<keyword evidence="2" id="KW-1185">Reference proteome</keyword>
<dbReference type="STRING" id="574375.AZF08_04200"/>
<protein>
    <submittedName>
        <fullName evidence="1">Uncharacterized protein</fullName>
    </submittedName>
</protein>
<comment type="caution">
    <text evidence="1">The sequence shown here is derived from an EMBL/GenBank/DDBJ whole genome shotgun (WGS) entry which is preliminary data.</text>
</comment>